<comment type="catalytic activity">
    <reaction evidence="13">
        <text>L-seryl-[protein] + ATP = O-phospho-L-seryl-[protein] + ADP + H(+)</text>
        <dbReference type="Rhea" id="RHEA:17989"/>
        <dbReference type="Rhea" id="RHEA-COMP:9863"/>
        <dbReference type="Rhea" id="RHEA-COMP:11604"/>
        <dbReference type="ChEBI" id="CHEBI:15378"/>
        <dbReference type="ChEBI" id="CHEBI:29999"/>
        <dbReference type="ChEBI" id="CHEBI:30616"/>
        <dbReference type="ChEBI" id="CHEBI:83421"/>
        <dbReference type="ChEBI" id="CHEBI:456216"/>
        <dbReference type="EC" id="2.7.11.1"/>
    </reaction>
</comment>
<dbReference type="InterPro" id="IPR008271">
    <property type="entry name" value="Ser/Thr_kinase_AS"/>
</dbReference>
<dbReference type="Gene3D" id="3.30.200.20">
    <property type="entry name" value="Phosphorylase Kinase, domain 1"/>
    <property type="match status" value="1"/>
</dbReference>
<keyword evidence="5" id="KW-0723">Serine/threonine-protein kinase</keyword>
<dbReference type="EC" id="2.7.11.1" evidence="2"/>
<evidence type="ECO:0000256" key="9">
    <source>
        <dbReference type="ARBA" id="ARBA00022840"/>
    </source>
</evidence>
<keyword evidence="8" id="KW-0418">Kinase</keyword>
<evidence type="ECO:0000256" key="14">
    <source>
        <dbReference type="SAM" id="MobiDB-lite"/>
    </source>
</evidence>
<dbReference type="EMBL" id="JAQJAC010000001">
    <property type="protein sequence ID" value="KAJ5599313.1"/>
    <property type="molecule type" value="Genomic_DNA"/>
</dbReference>
<sequence length="681" mass="77970">MNSTPTEFVADTKFRVEFNSNLVYRYTFQSTNAQGRQLRRRERRDVWEQKESVGSGSYGNVLLYKCLTSEDQAELQAVKMVSKKSLFSGGIDLFKELEAIAKFSRQKYRGLFVEYHGWYENDDSIFIAMEYMKHGDLGSYLTKPLFDNEALEITFQVAEGLEHMHKDGFVHRDLKPENIFVVTKGPQWWVKIGDFGFSKRIKDDSSLRSMVGTRLYAAPEVQMIYPSGSNGACSMQYNYSEKVDIWSLGVMLFYMIFHEYPFSLESNPQGLQKYVDGAPLEYPGGFTVGTARLISDMMARHPAARPAAQDLVQDDWLKPRPPPNPEDLQRSVEMSTPASHSSSLGETRPLPSDAELSWEEVAKAREKSKLDSDEMLNTLRKLGMTMYEQNYFQDAALAFHKESEGRLNSLGPGNPSTLTALQWLGQSFYYGENYPQAIDKFCQVVVGRTKYLSPSHVDTLTSLEWLGRALYWNEQYAEAEKELRRAFEGRQMILGMQNEHTLKSLEWLGQSIYWQGDYVKAETCFQQVVEGRLKILGPTSEETHRSLEWLGRALYWGEKYGEASAVLVTASEGRKKFLGNTHLHTLTSLEWLGRAQYYNETYGEAEAAFRQCVEGFQSTLGNTDSRTLTSLEWLGRSLYYSEEYVKAEEAFREVFKGRKETLGIDDSHTIGSLQWLGRSIR</sequence>
<name>A0AAD6H191_9EURO</name>
<comment type="catalytic activity">
    <reaction evidence="12">
        <text>L-threonyl-[protein] + ATP = O-phospho-L-threonyl-[protein] + ADP + H(+)</text>
        <dbReference type="Rhea" id="RHEA:46608"/>
        <dbReference type="Rhea" id="RHEA-COMP:11060"/>
        <dbReference type="Rhea" id="RHEA-COMP:11605"/>
        <dbReference type="ChEBI" id="CHEBI:15378"/>
        <dbReference type="ChEBI" id="CHEBI:30013"/>
        <dbReference type="ChEBI" id="CHEBI:30616"/>
        <dbReference type="ChEBI" id="CHEBI:61977"/>
        <dbReference type="ChEBI" id="CHEBI:456216"/>
        <dbReference type="EC" id="2.7.11.1"/>
    </reaction>
</comment>
<evidence type="ECO:0000256" key="7">
    <source>
        <dbReference type="ARBA" id="ARBA00022741"/>
    </source>
</evidence>
<dbReference type="PROSITE" id="PS50011">
    <property type="entry name" value="PROTEIN_KINASE_DOM"/>
    <property type="match status" value="1"/>
</dbReference>
<dbReference type="Gene3D" id="1.10.510.10">
    <property type="entry name" value="Transferase(Phosphotransferase) domain 1"/>
    <property type="match status" value="1"/>
</dbReference>
<comment type="caution">
    <text evidence="16">The sequence shown here is derived from an EMBL/GenBank/DDBJ whole genome shotgun (WGS) entry which is preliminary data.</text>
</comment>
<evidence type="ECO:0000256" key="5">
    <source>
        <dbReference type="ARBA" id="ARBA00022527"/>
    </source>
</evidence>
<keyword evidence="7" id="KW-0547">Nucleotide-binding</keyword>
<evidence type="ECO:0000313" key="16">
    <source>
        <dbReference type="EMBL" id="KAJ5599313.1"/>
    </source>
</evidence>
<evidence type="ECO:0000259" key="15">
    <source>
        <dbReference type="PROSITE" id="PS50011"/>
    </source>
</evidence>
<protein>
    <recommendedName>
        <fullName evidence="3">Serine/threonine-protein kinase ATG1</fullName>
        <ecNumber evidence="2">2.7.11.1</ecNumber>
    </recommendedName>
    <alternativeName>
        <fullName evidence="11">Autophagy-related protein 1</fullName>
    </alternativeName>
    <alternativeName>
        <fullName evidence="4">Serine/threonine-protein kinase atg1</fullName>
    </alternativeName>
</protein>
<keyword evidence="10" id="KW-0072">Autophagy</keyword>
<gene>
    <name evidence="16" type="ORF">N7450_000380</name>
</gene>
<organism evidence="16 17">
    <name type="scientific">Penicillium hetheringtonii</name>
    <dbReference type="NCBI Taxonomy" id="911720"/>
    <lineage>
        <taxon>Eukaryota</taxon>
        <taxon>Fungi</taxon>
        <taxon>Dikarya</taxon>
        <taxon>Ascomycota</taxon>
        <taxon>Pezizomycotina</taxon>
        <taxon>Eurotiomycetes</taxon>
        <taxon>Eurotiomycetidae</taxon>
        <taxon>Eurotiales</taxon>
        <taxon>Aspergillaceae</taxon>
        <taxon>Penicillium</taxon>
    </lineage>
</organism>
<proteinExistence type="predicted"/>
<accession>A0AAD6H191</accession>
<dbReference type="GO" id="GO:0034045">
    <property type="term" value="C:phagophore assembly site membrane"/>
    <property type="evidence" value="ECO:0007669"/>
    <property type="project" value="UniProtKB-SubCell"/>
</dbReference>
<dbReference type="InterPro" id="IPR011009">
    <property type="entry name" value="Kinase-like_dom_sf"/>
</dbReference>
<dbReference type="GO" id="GO:0000045">
    <property type="term" value="P:autophagosome assembly"/>
    <property type="evidence" value="ECO:0007669"/>
    <property type="project" value="TreeGrafter"/>
</dbReference>
<dbReference type="Proteomes" id="UP001216150">
    <property type="component" value="Unassembled WGS sequence"/>
</dbReference>
<evidence type="ECO:0000256" key="1">
    <source>
        <dbReference type="ARBA" id="ARBA00004623"/>
    </source>
</evidence>
<dbReference type="CDD" id="cd00180">
    <property type="entry name" value="PKc"/>
    <property type="match status" value="1"/>
</dbReference>
<reference evidence="16 17" key="1">
    <citation type="journal article" date="2023" name="IMA Fungus">
        <title>Comparative genomic study of the Penicillium genus elucidates a diverse pangenome and 15 lateral gene transfer events.</title>
        <authorList>
            <person name="Petersen C."/>
            <person name="Sorensen T."/>
            <person name="Nielsen M.R."/>
            <person name="Sondergaard T.E."/>
            <person name="Sorensen J.L."/>
            <person name="Fitzpatrick D.A."/>
            <person name="Frisvad J.C."/>
            <person name="Nielsen K.L."/>
        </authorList>
    </citation>
    <scope>NUCLEOTIDE SEQUENCE [LARGE SCALE GENOMIC DNA]</scope>
    <source>
        <strain evidence="16 17">IBT 29057</strain>
    </source>
</reference>
<evidence type="ECO:0000256" key="12">
    <source>
        <dbReference type="ARBA" id="ARBA00047899"/>
    </source>
</evidence>
<dbReference type="GO" id="GO:0005524">
    <property type="term" value="F:ATP binding"/>
    <property type="evidence" value="ECO:0007669"/>
    <property type="project" value="UniProtKB-KW"/>
</dbReference>
<keyword evidence="6" id="KW-0808">Transferase</keyword>
<evidence type="ECO:0000256" key="10">
    <source>
        <dbReference type="ARBA" id="ARBA00023006"/>
    </source>
</evidence>
<keyword evidence="9" id="KW-0067">ATP-binding</keyword>
<dbReference type="GO" id="GO:0005776">
    <property type="term" value="C:autophagosome"/>
    <property type="evidence" value="ECO:0007669"/>
    <property type="project" value="TreeGrafter"/>
</dbReference>
<dbReference type="PANTHER" id="PTHR24348">
    <property type="entry name" value="SERINE/THREONINE-PROTEIN KINASE UNC-51-RELATED"/>
    <property type="match status" value="1"/>
</dbReference>
<evidence type="ECO:0000313" key="17">
    <source>
        <dbReference type="Proteomes" id="UP001216150"/>
    </source>
</evidence>
<evidence type="ECO:0000256" key="13">
    <source>
        <dbReference type="ARBA" id="ARBA00048679"/>
    </source>
</evidence>
<dbReference type="Gene3D" id="1.25.40.10">
    <property type="entry name" value="Tetratricopeptide repeat domain"/>
    <property type="match status" value="2"/>
</dbReference>
<dbReference type="GO" id="GO:0005829">
    <property type="term" value="C:cytosol"/>
    <property type="evidence" value="ECO:0007669"/>
    <property type="project" value="TreeGrafter"/>
</dbReference>
<evidence type="ECO:0000256" key="11">
    <source>
        <dbReference type="ARBA" id="ARBA00030237"/>
    </source>
</evidence>
<dbReference type="SMART" id="SM00220">
    <property type="entry name" value="S_TKc"/>
    <property type="match status" value="1"/>
</dbReference>
<dbReference type="SUPFAM" id="SSF56112">
    <property type="entry name" value="Protein kinase-like (PK-like)"/>
    <property type="match status" value="1"/>
</dbReference>
<evidence type="ECO:0000256" key="8">
    <source>
        <dbReference type="ARBA" id="ARBA00022777"/>
    </source>
</evidence>
<dbReference type="PROSITE" id="PS00108">
    <property type="entry name" value="PROTEIN_KINASE_ST"/>
    <property type="match status" value="1"/>
</dbReference>
<feature type="domain" description="Protein kinase" evidence="15">
    <location>
        <begin position="47"/>
        <end position="317"/>
    </location>
</feature>
<dbReference type="Pfam" id="PF00069">
    <property type="entry name" value="Pkinase"/>
    <property type="match status" value="1"/>
</dbReference>
<evidence type="ECO:0000256" key="3">
    <source>
        <dbReference type="ARBA" id="ARBA00018572"/>
    </source>
</evidence>
<evidence type="ECO:0000256" key="2">
    <source>
        <dbReference type="ARBA" id="ARBA00012513"/>
    </source>
</evidence>
<feature type="compositionally biased region" description="Polar residues" evidence="14">
    <location>
        <begin position="332"/>
        <end position="345"/>
    </location>
</feature>
<keyword evidence="17" id="KW-1185">Reference proteome</keyword>
<dbReference type="InterPro" id="IPR000719">
    <property type="entry name" value="Prot_kinase_dom"/>
</dbReference>
<dbReference type="InterPro" id="IPR011990">
    <property type="entry name" value="TPR-like_helical_dom_sf"/>
</dbReference>
<dbReference type="GO" id="GO:0010506">
    <property type="term" value="P:regulation of autophagy"/>
    <property type="evidence" value="ECO:0007669"/>
    <property type="project" value="InterPro"/>
</dbReference>
<dbReference type="Pfam" id="PF13374">
    <property type="entry name" value="TPR_10"/>
    <property type="match status" value="2"/>
</dbReference>
<comment type="subcellular location">
    <subcellularLocation>
        <location evidence="1">Preautophagosomal structure membrane</location>
        <topology evidence="1">Peripheral membrane protein</topology>
    </subcellularLocation>
</comment>
<dbReference type="SUPFAM" id="SSF48452">
    <property type="entry name" value="TPR-like"/>
    <property type="match status" value="2"/>
</dbReference>
<evidence type="ECO:0000256" key="6">
    <source>
        <dbReference type="ARBA" id="ARBA00022679"/>
    </source>
</evidence>
<evidence type="ECO:0000256" key="4">
    <source>
        <dbReference type="ARBA" id="ARBA00019599"/>
    </source>
</evidence>
<dbReference type="AlphaFoldDB" id="A0AAD6H191"/>
<dbReference type="GO" id="GO:0004674">
    <property type="term" value="F:protein serine/threonine kinase activity"/>
    <property type="evidence" value="ECO:0007669"/>
    <property type="project" value="UniProtKB-KW"/>
</dbReference>
<feature type="region of interest" description="Disordered" evidence="14">
    <location>
        <begin position="305"/>
        <end position="353"/>
    </location>
</feature>
<dbReference type="PANTHER" id="PTHR24348:SF22">
    <property type="entry name" value="NON-SPECIFIC SERINE_THREONINE PROTEIN KINASE"/>
    <property type="match status" value="1"/>
</dbReference>
<dbReference type="InterPro" id="IPR045269">
    <property type="entry name" value="Atg1-like"/>
</dbReference>